<dbReference type="AlphaFoldDB" id="A0AAD8Y364"/>
<evidence type="ECO:0000313" key="3">
    <source>
        <dbReference type="Proteomes" id="UP001224775"/>
    </source>
</evidence>
<dbReference type="EMBL" id="JATAAI010000021">
    <property type="protein sequence ID" value="KAK1738172.1"/>
    <property type="molecule type" value="Genomic_DNA"/>
</dbReference>
<proteinExistence type="predicted"/>
<dbReference type="Proteomes" id="UP001224775">
    <property type="component" value="Unassembled WGS sequence"/>
</dbReference>
<protein>
    <recommendedName>
        <fullName evidence="4">Cyclin C-terminal domain-containing protein</fullName>
    </recommendedName>
</protein>
<name>A0AAD8Y364_9STRA</name>
<sequence length="171" mass="18324">MLQTLGWRLNPIVPSGCVIELLVMFLPCAMDSEHDGGSGGESSRQSVVQNFVYDCATYLTELAVSVAALSLVYKPSVIAYASVLAAVDLLLEDDSSSMSSSSSSSRVTEDTLIEYDALLNQASCQHFERNKDEVVKAKEILGVMAPNVGLLFPSPFGEPTPTTFVGPNELL</sequence>
<evidence type="ECO:0000313" key="2">
    <source>
        <dbReference type="EMBL" id="KAK1738172.1"/>
    </source>
</evidence>
<feature type="signal peptide" evidence="1">
    <location>
        <begin position="1"/>
        <end position="31"/>
    </location>
</feature>
<organism evidence="2 3">
    <name type="scientific">Skeletonema marinoi</name>
    <dbReference type="NCBI Taxonomy" id="267567"/>
    <lineage>
        <taxon>Eukaryota</taxon>
        <taxon>Sar</taxon>
        <taxon>Stramenopiles</taxon>
        <taxon>Ochrophyta</taxon>
        <taxon>Bacillariophyta</taxon>
        <taxon>Coscinodiscophyceae</taxon>
        <taxon>Thalassiosirophycidae</taxon>
        <taxon>Thalassiosirales</taxon>
        <taxon>Skeletonemataceae</taxon>
        <taxon>Skeletonema</taxon>
        <taxon>Skeletonema marinoi-dohrnii complex</taxon>
    </lineage>
</organism>
<dbReference type="Gene3D" id="1.10.472.10">
    <property type="entry name" value="Cyclin-like"/>
    <property type="match status" value="1"/>
</dbReference>
<reference evidence="2" key="1">
    <citation type="submission" date="2023-06" db="EMBL/GenBank/DDBJ databases">
        <title>Survivors Of The Sea: Transcriptome response of Skeletonema marinoi to long-term dormancy.</title>
        <authorList>
            <person name="Pinder M.I.M."/>
            <person name="Kourtchenko O."/>
            <person name="Robertson E.K."/>
            <person name="Larsson T."/>
            <person name="Maumus F."/>
            <person name="Osuna-Cruz C.M."/>
            <person name="Vancaester E."/>
            <person name="Stenow R."/>
            <person name="Vandepoele K."/>
            <person name="Ploug H."/>
            <person name="Bruchert V."/>
            <person name="Godhe A."/>
            <person name="Topel M."/>
        </authorList>
    </citation>
    <scope>NUCLEOTIDE SEQUENCE</scope>
    <source>
        <strain evidence="2">R05AC</strain>
    </source>
</reference>
<keyword evidence="3" id="KW-1185">Reference proteome</keyword>
<evidence type="ECO:0000256" key="1">
    <source>
        <dbReference type="SAM" id="SignalP"/>
    </source>
</evidence>
<keyword evidence="1" id="KW-0732">Signal</keyword>
<comment type="caution">
    <text evidence="2">The sequence shown here is derived from an EMBL/GenBank/DDBJ whole genome shotgun (WGS) entry which is preliminary data.</text>
</comment>
<accession>A0AAD8Y364</accession>
<gene>
    <name evidence="2" type="ORF">QTG54_010841</name>
</gene>
<evidence type="ECO:0008006" key="4">
    <source>
        <dbReference type="Google" id="ProtNLM"/>
    </source>
</evidence>
<feature type="chain" id="PRO_5042094528" description="Cyclin C-terminal domain-containing protein" evidence="1">
    <location>
        <begin position="32"/>
        <end position="171"/>
    </location>
</feature>